<evidence type="ECO:0000313" key="1">
    <source>
        <dbReference type="EMBL" id="VAY86221.1"/>
    </source>
</evidence>
<organism evidence="1">
    <name type="scientific">hydrothermal vent metagenome</name>
    <dbReference type="NCBI Taxonomy" id="652676"/>
    <lineage>
        <taxon>unclassified sequences</taxon>
        <taxon>metagenomes</taxon>
        <taxon>ecological metagenomes</taxon>
    </lineage>
</organism>
<dbReference type="EMBL" id="UOYO01000002">
    <property type="protein sequence ID" value="VAY86221.1"/>
    <property type="molecule type" value="Genomic_DNA"/>
</dbReference>
<proteinExistence type="predicted"/>
<accession>A0A3B1E6D9</accession>
<name>A0A3B1E6D9_9ZZZZ</name>
<reference evidence="1" key="1">
    <citation type="submission" date="2018-10" db="EMBL/GenBank/DDBJ databases">
        <authorList>
            <person name="Aoki K."/>
        </authorList>
    </citation>
    <scope>NUCLEOTIDE SEQUENCE</scope>
</reference>
<dbReference type="AlphaFoldDB" id="A0A3B1E6D9"/>
<gene>
    <name evidence="1" type="ORF">MNB_ARC-1_880</name>
</gene>
<sequence>MNYDNYYQEKAVTKLLDRTKEILDEKEKSTIILNHPQEAVKYI</sequence>
<protein>
    <submittedName>
        <fullName evidence="1">Uncharacterized protein</fullName>
    </submittedName>
</protein>